<name>X1D1S3_9ZZZZ</name>
<proteinExistence type="predicted"/>
<comment type="caution">
    <text evidence="3">The sequence shown here is derived from an EMBL/GenBank/DDBJ whole genome shotgun (WGS) entry which is preliminary data.</text>
</comment>
<accession>X1D1S3</accession>
<keyword evidence="2" id="KW-0472">Membrane</keyword>
<gene>
    <name evidence="3" type="ORF">S01H4_58336</name>
</gene>
<keyword evidence="2" id="KW-0812">Transmembrane</keyword>
<evidence type="ECO:0000256" key="1">
    <source>
        <dbReference type="SAM" id="MobiDB-lite"/>
    </source>
</evidence>
<reference evidence="3" key="1">
    <citation type="journal article" date="2014" name="Front. Microbiol.">
        <title>High frequency of phylogenetically diverse reductive dehalogenase-homologous genes in deep subseafloor sedimentary metagenomes.</title>
        <authorList>
            <person name="Kawai M."/>
            <person name="Futagami T."/>
            <person name="Toyoda A."/>
            <person name="Takaki Y."/>
            <person name="Nishi S."/>
            <person name="Hori S."/>
            <person name="Arai W."/>
            <person name="Tsubouchi T."/>
            <person name="Morono Y."/>
            <person name="Uchiyama I."/>
            <person name="Ito T."/>
            <person name="Fujiyama A."/>
            <person name="Inagaki F."/>
            <person name="Takami H."/>
        </authorList>
    </citation>
    <scope>NUCLEOTIDE SEQUENCE</scope>
    <source>
        <strain evidence="3">Expedition CK06-06</strain>
    </source>
</reference>
<evidence type="ECO:0000256" key="2">
    <source>
        <dbReference type="SAM" id="Phobius"/>
    </source>
</evidence>
<feature type="compositionally biased region" description="Polar residues" evidence="1">
    <location>
        <begin position="28"/>
        <end position="52"/>
    </location>
</feature>
<feature type="transmembrane region" description="Helical" evidence="2">
    <location>
        <begin position="61"/>
        <end position="80"/>
    </location>
</feature>
<feature type="non-terminal residue" evidence="3">
    <location>
        <position position="219"/>
    </location>
</feature>
<sequence>QQHNNTTQQHNNTNQQTKKMNNPTNQQPKKMNNNTLPTNHENKARSSMPSSTLGSRRFRRFCILPGVIAATALIAIPAHAAKRMTNFKPRTHGFNFINSFNNDVVKSLDVRTGGLCGGMVYSALDYYYASTRPVPRQDFRPANRTPLQSYIYGRQTDSLVPNLTKWGEIRFNPRGARNNEFFRWGLTSELRNLKEKIDRGQPVPLGLKGHNRGDHQVLA</sequence>
<feature type="compositionally biased region" description="Low complexity" evidence="1">
    <location>
        <begin position="1"/>
        <end position="27"/>
    </location>
</feature>
<dbReference type="AlphaFoldDB" id="X1D1S3"/>
<keyword evidence="2" id="KW-1133">Transmembrane helix</keyword>
<protein>
    <submittedName>
        <fullName evidence="3">Uncharacterized protein</fullName>
    </submittedName>
</protein>
<feature type="region of interest" description="Disordered" evidence="1">
    <location>
        <begin position="1"/>
        <end position="52"/>
    </location>
</feature>
<evidence type="ECO:0000313" key="3">
    <source>
        <dbReference type="EMBL" id="GAH14097.1"/>
    </source>
</evidence>
<dbReference type="EMBL" id="BART01034064">
    <property type="protein sequence ID" value="GAH14097.1"/>
    <property type="molecule type" value="Genomic_DNA"/>
</dbReference>
<feature type="non-terminal residue" evidence="3">
    <location>
        <position position="1"/>
    </location>
</feature>
<organism evidence="3">
    <name type="scientific">marine sediment metagenome</name>
    <dbReference type="NCBI Taxonomy" id="412755"/>
    <lineage>
        <taxon>unclassified sequences</taxon>
        <taxon>metagenomes</taxon>
        <taxon>ecological metagenomes</taxon>
    </lineage>
</organism>